<dbReference type="Pfam" id="PF00589">
    <property type="entry name" value="Phage_integrase"/>
    <property type="match status" value="1"/>
</dbReference>
<organism evidence="8 9">
    <name type="scientific">Oceanobacillus caeni</name>
    <dbReference type="NCBI Taxonomy" id="405946"/>
    <lineage>
        <taxon>Bacteria</taxon>
        <taxon>Bacillati</taxon>
        <taxon>Bacillota</taxon>
        <taxon>Bacilli</taxon>
        <taxon>Bacillales</taxon>
        <taxon>Bacillaceae</taxon>
        <taxon>Oceanobacillus</taxon>
    </lineage>
</organism>
<dbReference type="InterPro" id="IPR028259">
    <property type="entry name" value="AP2-like_int_N"/>
</dbReference>
<dbReference type="InterPro" id="IPR010998">
    <property type="entry name" value="Integrase_recombinase_N"/>
</dbReference>
<accession>A0ABR5MK75</accession>
<evidence type="ECO:0000256" key="5">
    <source>
        <dbReference type="PROSITE-ProRule" id="PRU01248"/>
    </source>
</evidence>
<comment type="caution">
    <text evidence="8">The sequence shown here is derived from an EMBL/GenBank/DDBJ whole genome shotgun (WGS) entry which is preliminary data.</text>
</comment>
<evidence type="ECO:0000256" key="3">
    <source>
        <dbReference type="ARBA" id="ARBA00023125"/>
    </source>
</evidence>
<dbReference type="InterPro" id="IPR004107">
    <property type="entry name" value="Integrase_SAM-like_N"/>
</dbReference>
<dbReference type="Pfam" id="PF14657">
    <property type="entry name" value="Arm-DNA-bind_4"/>
    <property type="match status" value="1"/>
</dbReference>
<dbReference type="InterPro" id="IPR002104">
    <property type="entry name" value="Integrase_catalytic"/>
</dbReference>
<dbReference type="CDD" id="cd01189">
    <property type="entry name" value="INT_ICEBs1_C_like"/>
    <property type="match status" value="1"/>
</dbReference>
<evidence type="ECO:0000313" key="9">
    <source>
        <dbReference type="Proteomes" id="UP000037854"/>
    </source>
</evidence>
<dbReference type="Pfam" id="PF14659">
    <property type="entry name" value="Phage_int_SAM_3"/>
    <property type="match status" value="1"/>
</dbReference>
<dbReference type="PROSITE" id="PS51898">
    <property type="entry name" value="TYR_RECOMBINASE"/>
    <property type="match status" value="1"/>
</dbReference>
<dbReference type="PANTHER" id="PTHR30349:SF64">
    <property type="entry name" value="PROPHAGE INTEGRASE INTD-RELATED"/>
    <property type="match status" value="1"/>
</dbReference>
<sequence length="371" mass="43386">MRGHIAKKGKRYYIVVDIGTGDERKQKWLSGFESKKDAEKELPRILNELNDGTYIEPSKKKYADFISDWHKNRKSKVSKNTYVTYEYMIDKHIKPNLGHFRLDKLNSLAIDNFYSELEREGKSSATIKKIHSIVRASLEYAVQYKLIKRNPASVVQPPTVKHKDIVVWDEQQMIAFLDFVKDEWDYIVYHLALYTGMRKGEILGLKWSDIDFINNKIRVMRSYSKTGFSEGKTSNARRVIDIDESTIELLLKRKKKVSENKLKMGQDYNDLDLIICRPTGDPVDVRNVNRRFDKFVEKSDLPKIRFHDMRHTHATLMLKMGVPVKVVSERLGHGSIEMTLNTYTHLLPSMQFEAVQLFNKNMEKVKNIYSI</sequence>
<dbReference type="SUPFAM" id="SSF56349">
    <property type="entry name" value="DNA breaking-rejoining enzymes"/>
    <property type="match status" value="1"/>
</dbReference>
<gene>
    <name evidence="8" type="ORF">AFL42_07375</name>
</gene>
<dbReference type="InterPro" id="IPR011010">
    <property type="entry name" value="DNA_brk_join_enz"/>
</dbReference>
<name>A0ABR5MK75_9BACI</name>
<dbReference type="InterPro" id="IPR044068">
    <property type="entry name" value="CB"/>
</dbReference>
<evidence type="ECO:0000256" key="1">
    <source>
        <dbReference type="ARBA" id="ARBA00008857"/>
    </source>
</evidence>
<dbReference type="Gene3D" id="1.10.150.130">
    <property type="match status" value="1"/>
</dbReference>
<dbReference type="InterPro" id="IPR013762">
    <property type="entry name" value="Integrase-like_cat_sf"/>
</dbReference>
<comment type="similarity">
    <text evidence="1">Belongs to the 'phage' integrase family.</text>
</comment>
<evidence type="ECO:0000256" key="4">
    <source>
        <dbReference type="ARBA" id="ARBA00023172"/>
    </source>
</evidence>
<evidence type="ECO:0000313" key="8">
    <source>
        <dbReference type="EMBL" id="KPH76107.1"/>
    </source>
</evidence>
<evidence type="ECO:0000256" key="2">
    <source>
        <dbReference type="ARBA" id="ARBA00022908"/>
    </source>
</evidence>
<evidence type="ECO:0008006" key="10">
    <source>
        <dbReference type="Google" id="ProtNLM"/>
    </source>
</evidence>
<feature type="domain" description="Core-binding (CB)" evidence="7">
    <location>
        <begin position="57"/>
        <end position="142"/>
    </location>
</feature>
<feature type="domain" description="Tyr recombinase" evidence="6">
    <location>
        <begin position="163"/>
        <end position="356"/>
    </location>
</feature>
<protein>
    <recommendedName>
        <fullName evidence="10">Integrase</fullName>
    </recommendedName>
</protein>
<keyword evidence="9" id="KW-1185">Reference proteome</keyword>
<keyword evidence="3 5" id="KW-0238">DNA-binding</keyword>
<proteinExistence type="inferred from homology"/>
<dbReference type="RefSeq" id="WP_060668256.1">
    <property type="nucleotide sequence ID" value="NZ_LGTK01000018.1"/>
</dbReference>
<keyword evidence="2" id="KW-0229">DNA integration</keyword>
<evidence type="ECO:0000259" key="7">
    <source>
        <dbReference type="PROSITE" id="PS51900"/>
    </source>
</evidence>
<evidence type="ECO:0000259" key="6">
    <source>
        <dbReference type="PROSITE" id="PS51898"/>
    </source>
</evidence>
<reference evidence="8 9" key="1">
    <citation type="submission" date="2015-07" db="EMBL/GenBank/DDBJ databases">
        <title>High-quality draft genome sequence of Oceanobacillus caeni HM6, a bacillus isolated from a human feces.</title>
        <authorList>
            <person name="Kumar J."/>
            <person name="Verma M.K."/>
            <person name="Pandey R."/>
            <person name="Bhambi M."/>
            <person name="Chauhan N."/>
        </authorList>
    </citation>
    <scope>NUCLEOTIDE SEQUENCE [LARGE SCALE GENOMIC DNA]</scope>
    <source>
        <strain evidence="8 9">HM6</strain>
    </source>
</reference>
<keyword evidence="4" id="KW-0233">DNA recombination</keyword>
<dbReference type="Proteomes" id="UP000037854">
    <property type="component" value="Unassembled WGS sequence"/>
</dbReference>
<dbReference type="PANTHER" id="PTHR30349">
    <property type="entry name" value="PHAGE INTEGRASE-RELATED"/>
    <property type="match status" value="1"/>
</dbReference>
<dbReference type="InterPro" id="IPR050090">
    <property type="entry name" value="Tyrosine_recombinase_XerCD"/>
</dbReference>
<dbReference type="PROSITE" id="PS51900">
    <property type="entry name" value="CB"/>
    <property type="match status" value="1"/>
</dbReference>
<dbReference type="Gene3D" id="1.10.443.10">
    <property type="entry name" value="Intergrase catalytic core"/>
    <property type="match status" value="1"/>
</dbReference>
<dbReference type="EMBL" id="LGTK01000018">
    <property type="protein sequence ID" value="KPH76107.1"/>
    <property type="molecule type" value="Genomic_DNA"/>
</dbReference>